<reference evidence="4" key="1">
    <citation type="journal article" date="2019" name="Int. J. Syst. Evol. Microbiol.">
        <title>The Global Catalogue of Microorganisms (GCM) 10K type strain sequencing project: providing services to taxonomists for standard genome sequencing and annotation.</title>
        <authorList>
            <consortium name="The Broad Institute Genomics Platform"/>
            <consortium name="The Broad Institute Genome Sequencing Center for Infectious Disease"/>
            <person name="Wu L."/>
            <person name="Ma J."/>
        </authorList>
    </citation>
    <scope>NUCLEOTIDE SEQUENCE [LARGE SCALE GENOMIC DNA]</scope>
    <source>
        <strain evidence="4">KCTC 42443</strain>
    </source>
</reference>
<dbReference type="EMBL" id="BNCH01000007">
    <property type="protein sequence ID" value="GHF05316.1"/>
    <property type="molecule type" value="Genomic_DNA"/>
</dbReference>
<proteinExistence type="predicted"/>
<feature type="chain" id="PRO_5045322953" description="Ferrochelatase" evidence="2">
    <location>
        <begin position="22"/>
        <end position="71"/>
    </location>
</feature>
<evidence type="ECO:0000256" key="2">
    <source>
        <dbReference type="SAM" id="SignalP"/>
    </source>
</evidence>
<keyword evidence="4" id="KW-1185">Reference proteome</keyword>
<evidence type="ECO:0000313" key="4">
    <source>
        <dbReference type="Proteomes" id="UP000609802"/>
    </source>
</evidence>
<evidence type="ECO:0000313" key="3">
    <source>
        <dbReference type="EMBL" id="GHF05316.1"/>
    </source>
</evidence>
<name>A0ABQ3J6N0_9RHOB</name>
<keyword evidence="1" id="KW-0472">Membrane</keyword>
<sequence>MKKVMTLAAAGMIALSAPAFAGAYGDAVVEEEVVVVEEAGSSLGNTGLALLGLAVVAGIIAASDSSTDEAE</sequence>
<keyword evidence="1" id="KW-0812">Transmembrane</keyword>
<protein>
    <recommendedName>
        <fullName evidence="5">Ferrochelatase</fullName>
    </recommendedName>
</protein>
<dbReference type="RefSeq" id="WP_191287194.1">
    <property type="nucleotide sequence ID" value="NZ_BNCH01000007.1"/>
</dbReference>
<evidence type="ECO:0008006" key="5">
    <source>
        <dbReference type="Google" id="ProtNLM"/>
    </source>
</evidence>
<accession>A0ABQ3J6N0</accession>
<organism evidence="3 4">
    <name type="scientific">Aliiroseovarius zhejiangensis</name>
    <dbReference type="NCBI Taxonomy" id="1632025"/>
    <lineage>
        <taxon>Bacteria</taxon>
        <taxon>Pseudomonadati</taxon>
        <taxon>Pseudomonadota</taxon>
        <taxon>Alphaproteobacteria</taxon>
        <taxon>Rhodobacterales</taxon>
        <taxon>Paracoccaceae</taxon>
        <taxon>Aliiroseovarius</taxon>
    </lineage>
</organism>
<keyword evidence="1" id="KW-1133">Transmembrane helix</keyword>
<comment type="caution">
    <text evidence="3">The sequence shown here is derived from an EMBL/GenBank/DDBJ whole genome shotgun (WGS) entry which is preliminary data.</text>
</comment>
<gene>
    <name evidence="3" type="ORF">GCM10016455_28240</name>
</gene>
<feature type="signal peptide" evidence="2">
    <location>
        <begin position="1"/>
        <end position="21"/>
    </location>
</feature>
<feature type="transmembrane region" description="Helical" evidence="1">
    <location>
        <begin position="45"/>
        <end position="63"/>
    </location>
</feature>
<keyword evidence="2" id="KW-0732">Signal</keyword>
<dbReference type="Proteomes" id="UP000609802">
    <property type="component" value="Unassembled WGS sequence"/>
</dbReference>
<evidence type="ECO:0000256" key="1">
    <source>
        <dbReference type="SAM" id="Phobius"/>
    </source>
</evidence>